<gene>
    <name evidence="2" type="ORF">F5891DRAFT_890935</name>
</gene>
<proteinExistence type="predicted"/>
<keyword evidence="3" id="KW-1185">Reference proteome</keyword>
<comment type="caution">
    <text evidence="2">The sequence shown here is derived from an EMBL/GenBank/DDBJ whole genome shotgun (WGS) entry which is preliminary data.</text>
</comment>
<protein>
    <submittedName>
        <fullName evidence="2">Uncharacterized protein</fullName>
    </submittedName>
</protein>
<name>A0AAD4EHE9_9AGAM</name>
<feature type="compositionally biased region" description="Acidic residues" evidence="1">
    <location>
        <begin position="49"/>
        <end position="60"/>
    </location>
</feature>
<feature type="compositionally biased region" description="Polar residues" evidence="1">
    <location>
        <begin position="1"/>
        <end position="13"/>
    </location>
</feature>
<dbReference type="RefSeq" id="XP_041230649.1">
    <property type="nucleotide sequence ID" value="XM_041373290.1"/>
</dbReference>
<evidence type="ECO:0000256" key="1">
    <source>
        <dbReference type="SAM" id="MobiDB-lite"/>
    </source>
</evidence>
<evidence type="ECO:0000313" key="2">
    <source>
        <dbReference type="EMBL" id="KAG1905074.1"/>
    </source>
</evidence>
<feature type="region of interest" description="Disordered" evidence="1">
    <location>
        <begin position="1"/>
        <end position="60"/>
    </location>
</feature>
<feature type="non-terminal residue" evidence="2">
    <location>
        <position position="1"/>
    </location>
</feature>
<feature type="non-terminal residue" evidence="2">
    <location>
        <position position="60"/>
    </location>
</feature>
<accession>A0AAD4EHE9</accession>
<evidence type="ECO:0000313" key="3">
    <source>
        <dbReference type="Proteomes" id="UP001195769"/>
    </source>
</evidence>
<dbReference type="Proteomes" id="UP001195769">
    <property type="component" value="Unassembled WGS sequence"/>
</dbReference>
<sequence length="60" mass="6712">PSYSPLVRSSRTILSRIAPLHPNRRTPPPPLPKPLPSKKSKKQIGMEDHTEEELSETVEG</sequence>
<dbReference type="GeneID" id="64667588"/>
<dbReference type="EMBL" id="JABBWK010000008">
    <property type="protein sequence ID" value="KAG1905074.1"/>
    <property type="molecule type" value="Genomic_DNA"/>
</dbReference>
<dbReference type="AlphaFoldDB" id="A0AAD4EHE9"/>
<organism evidence="2 3">
    <name type="scientific">Suillus fuscotomentosus</name>
    <dbReference type="NCBI Taxonomy" id="1912939"/>
    <lineage>
        <taxon>Eukaryota</taxon>
        <taxon>Fungi</taxon>
        <taxon>Dikarya</taxon>
        <taxon>Basidiomycota</taxon>
        <taxon>Agaricomycotina</taxon>
        <taxon>Agaricomycetes</taxon>
        <taxon>Agaricomycetidae</taxon>
        <taxon>Boletales</taxon>
        <taxon>Suillineae</taxon>
        <taxon>Suillaceae</taxon>
        <taxon>Suillus</taxon>
    </lineage>
</organism>
<feature type="compositionally biased region" description="Pro residues" evidence="1">
    <location>
        <begin position="25"/>
        <end position="35"/>
    </location>
</feature>
<reference evidence="2" key="1">
    <citation type="journal article" date="2020" name="New Phytol.">
        <title>Comparative genomics reveals dynamic genome evolution in host specialist ectomycorrhizal fungi.</title>
        <authorList>
            <person name="Lofgren L.A."/>
            <person name="Nguyen N.H."/>
            <person name="Vilgalys R."/>
            <person name="Ruytinx J."/>
            <person name="Liao H.L."/>
            <person name="Branco S."/>
            <person name="Kuo A."/>
            <person name="LaButti K."/>
            <person name="Lipzen A."/>
            <person name="Andreopoulos W."/>
            <person name="Pangilinan J."/>
            <person name="Riley R."/>
            <person name="Hundley H."/>
            <person name="Na H."/>
            <person name="Barry K."/>
            <person name="Grigoriev I.V."/>
            <person name="Stajich J.E."/>
            <person name="Kennedy P.G."/>
        </authorList>
    </citation>
    <scope>NUCLEOTIDE SEQUENCE</scope>
    <source>
        <strain evidence="2">FC203</strain>
    </source>
</reference>